<gene>
    <name evidence="1" type="ORF">CAMP_LOCUS9111</name>
</gene>
<organism evidence="1 2">
    <name type="scientific">Caenorhabditis angaria</name>
    <dbReference type="NCBI Taxonomy" id="860376"/>
    <lineage>
        <taxon>Eukaryota</taxon>
        <taxon>Metazoa</taxon>
        <taxon>Ecdysozoa</taxon>
        <taxon>Nematoda</taxon>
        <taxon>Chromadorea</taxon>
        <taxon>Rhabditida</taxon>
        <taxon>Rhabditina</taxon>
        <taxon>Rhabditomorpha</taxon>
        <taxon>Rhabditoidea</taxon>
        <taxon>Rhabditidae</taxon>
        <taxon>Peloderinae</taxon>
        <taxon>Caenorhabditis</taxon>
    </lineage>
</organism>
<dbReference type="Proteomes" id="UP001152747">
    <property type="component" value="Unassembled WGS sequence"/>
</dbReference>
<evidence type="ECO:0000313" key="2">
    <source>
        <dbReference type="Proteomes" id="UP001152747"/>
    </source>
</evidence>
<evidence type="ECO:0000313" key="1">
    <source>
        <dbReference type="EMBL" id="CAI5446474.1"/>
    </source>
</evidence>
<dbReference type="AlphaFoldDB" id="A0A9P1IJ88"/>
<proteinExistence type="predicted"/>
<reference evidence="1" key="1">
    <citation type="submission" date="2022-11" db="EMBL/GenBank/DDBJ databases">
        <authorList>
            <person name="Kikuchi T."/>
        </authorList>
    </citation>
    <scope>NUCLEOTIDE SEQUENCE</scope>
    <source>
        <strain evidence="1">PS1010</strain>
    </source>
</reference>
<accession>A0A9P1IJ88</accession>
<keyword evidence="2" id="KW-1185">Reference proteome</keyword>
<sequence length="68" mass="8126">MERLWVEFVLNEEKKKIEKGRIGTEKEEILDIITKDNVAAFTIWEQNESTSTVVFFYVCPKIYHMKND</sequence>
<name>A0A9P1IJ88_9PELO</name>
<dbReference type="EMBL" id="CANHGI010000003">
    <property type="protein sequence ID" value="CAI5446474.1"/>
    <property type="molecule type" value="Genomic_DNA"/>
</dbReference>
<protein>
    <submittedName>
        <fullName evidence="1">Uncharacterized protein</fullName>
    </submittedName>
</protein>
<comment type="caution">
    <text evidence="1">The sequence shown here is derived from an EMBL/GenBank/DDBJ whole genome shotgun (WGS) entry which is preliminary data.</text>
</comment>